<accession>A0A317CEK2</accession>
<proteinExistence type="predicted"/>
<protein>
    <submittedName>
        <fullName evidence="1">Uncharacterized protein</fullName>
    </submittedName>
</protein>
<dbReference type="Proteomes" id="UP000245506">
    <property type="component" value="Unassembled WGS sequence"/>
</dbReference>
<organism evidence="1 2">
    <name type="scientific">Leucothrix arctica</name>
    <dbReference type="NCBI Taxonomy" id="1481894"/>
    <lineage>
        <taxon>Bacteria</taxon>
        <taxon>Pseudomonadati</taxon>
        <taxon>Pseudomonadota</taxon>
        <taxon>Gammaproteobacteria</taxon>
        <taxon>Thiotrichales</taxon>
        <taxon>Thiotrichaceae</taxon>
        <taxon>Leucothrix</taxon>
    </lineage>
</organism>
<dbReference type="EMBL" id="QGKL01000039">
    <property type="protein sequence ID" value="PWQ94730.1"/>
    <property type="molecule type" value="Genomic_DNA"/>
</dbReference>
<reference evidence="1 2" key="1">
    <citation type="submission" date="2018-05" db="EMBL/GenBank/DDBJ databases">
        <title>Leucothrix arctica sp. nov., isolated from Arctic seawater.</title>
        <authorList>
            <person name="Choi A."/>
            <person name="Baek K."/>
        </authorList>
    </citation>
    <scope>NUCLEOTIDE SEQUENCE [LARGE SCALE GENOMIC DNA]</scope>
    <source>
        <strain evidence="1 2">IMCC9719</strain>
    </source>
</reference>
<dbReference type="AlphaFoldDB" id="A0A317CEK2"/>
<evidence type="ECO:0000313" key="2">
    <source>
        <dbReference type="Proteomes" id="UP000245506"/>
    </source>
</evidence>
<sequence length="218" mass="23936">MKKIIADSSAQTLPTDVAEISRSLRDSKMITFFKSSKEPDSDANQSFSTLSATTDEIESKKTNYPLERWDIQAYAYSEKQAAKVSLLAGLFGGEVEKVKAGVIHEAKRFSIESTDKHNVEIGVAVRLSVATSNLDTNIDLTLPNLAASAQLKDTDTRVGISVTGFTGPLGQYLPAPTKLNVESCIEYMNAFREIQKIVFGEESMAFIIPTVLNYEEKV</sequence>
<dbReference type="RefSeq" id="WP_109824417.1">
    <property type="nucleotide sequence ID" value="NZ_QGKL01000039.1"/>
</dbReference>
<keyword evidence="2" id="KW-1185">Reference proteome</keyword>
<evidence type="ECO:0000313" key="1">
    <source>
        <dbReference type="EMBL" id="PWQ94730.1"/>
    </source>
</evidence>
<name>A0A317CEK2_9GAMM</name>
<comment type="caution">
    <text evidence="1">The sequence shown here is derived from an EMBL/GenBank/DDBJ whole genome shotgun (WGS) entry which is preliminary data.</text>
</comment>
<gene>
    <name evidence="1" type="ORF">DKT75_15705</name>
</gene>